<name>A0A5A5TBH1_9CHLR</name>
<evidence type="ECO:0000313" key="2">
    <source>
        <dbReference type="EMBL" id="GCF08506.1"/>
    </source>
</evidence>
<dbReference type="NCBIfam" id="NF041216">
    <property type="entry name" value="CU044_2847_fam"/>
    <property type="match status" value="1"/>
</dbReference>
<gene>
    <name evidence="2" type="ORF">KDI_20700</name>
</gene>
<protein>
    <recommendedName>
        <fullName evidence="1">Trypsin-co-occurring domain-containing protein</fullName>
    </recommendedName>
</protein>
<dbReference type="EMBL" id="BIXY01000025">
    <property type="protein sequence ID" value="GCF08506.1"/>
    <property type="molecule type" value="Genomic_DNA"/>
</dbReference>
<feature type="domain" description="Trypsin-co-occurring" evidence="1">
    <location>
        <begin position="7"/>
        <end position="104"/>
    </location>
</feature>
<dbReference type="InterPro" id="IPR045794">
    <property type="entry name" value="Trypco1"/>
</dbReference>
<reference evidence="2 3" key="1">
    <citation type="submission" date="2019-01" db="EMBL/GenBank/DDBJ databases">
        <title>Draft genome sequence of Dictyobacter sp. Uno17.</title>
        <authorList>
            <person name="Wang C.M."/>
            <person name="Zheng Y."/>
            <person name="Sakai Y."/>
            <person name="Abe K."/>
            <person name="Yokota A."/>
            <person name="Yabe S."/>
        </authorList>
    </citation>
    <scope>NUCLEOTIDE SEQUENCE [LARGE SCALE GENOMIC DNA]</scope>
    <source>
        <strain evidence="2 3">Uno17</strain>
    </source>
</reference>
<dbReference type="Proteomes" id="UP000322530">
    <property type="component" value="Unassembled WGS sequence"/>
</dbReference>
<dbReference type="Pfam" id="PF19493">
    <property type="entry name" value="Trypco1"/>
    <property type="match status" value="1"/>
</dbReference>
<dbReference type="RefSeq" id="WP_149401489.1">
    <property type="nucleotide sequence ID" value="NZ_BIXY01000025.1"/>
</dbReference>
<proteinExistence type="predicted"/>
<sequence>MKHLVEFPLDTGEHIVIEVNEPDTGGTVRAGRGERIEKAKETFEAALDRVLPATRRIVEKLRSTTDKPDEIEISFGVNLGSEAGAFIASASVEANFSVTVRWQKSDK</sequence>
<evidence type="ECO:0000259" key="1">
    <source>
        <dbReference type="Pfam" id="PF19493"/>
    </source>
</evidence>
<accession>A0A5A5TBH1</accession>
<organism evidence="2 3">
    <name type="scientific">Dictyobacter arantiisoli</name>
    <dbReference type="NCBI Taxonomy" id="2014874"/>
    <lineage>
        <taxon>Bacteria</taxon>
        <taxon>Bacillati</taxon>
        <taxon>Chloroflexota</taxon>
        <taxon>Ktedonobacteria</taxon>
        <taxon>Ktedonobacterales</taxon>
        <taxon>Dictyobacteraceae</taxon>
        <taxon>Dictyobacter</taxon>
    </lineage>
</organism>
<evidence type="ECO:0000313" key="3">
    <source>
        <dbReference type="Proteomes" id="UP000322530"/>
    </source>
</evidence>
<comment type="caution">
    <text evidence="2">The sequence shown here is derived from an EMBL/GenBank/DDBJ whole genome shotgun (WGS) entry which is preliminary data.</text>
</comment>
<dbReference type="OrthoDB" id="163090at2"/>
<keyword evidence="3" id="KW-1185">Reference proteome</keyword>
<dbReference type="AlphaFoldDB" id="A0A5A5TBH1"/>